<protein>
    <submittedName>
        <fullName evidence="2">Uncharacterized protein</fullName>
    </submittedName>
</protein>
<keyword evidence="1" id="KW-0812">Transmembrane</keyword>
<accession>A0A6I6STP8</accession>
<dbReference type="OrthoDB" id="7632202at2"/>
<name>A0A6I6STP8_9GAMM</name>
<gene>
    <name evidence="2" type="ORF">EKK97_17850</name>
</gene>
<dbReference type="Proteomes" id="UP000464013">
    <property type="component" value="Chromosome"/>
</dbReference>
<organism evidence="2 3">
    <name type="scientific">Billgrantia tianxiuensis</name>
    <dbReference type="NCBI Taxonomy" id="2497861"/>
    <lineage>
        <taxon>Bacteria</taxon>
        <taxon>Pseudomonadati</taxon>
        <taxon>Pseudomonadota</taxon>
        <taxon>Gammaproteobacteria</taxon>
        <taxon>Oceanospirillales</taxon>
        <taxon>Halomonadaceae</taxon>
        <taxon>Billgrantia</taxon>
    </lineage>
</organism>
<sequence>MLAFLRLVLTFCAILAIFYNALALYVRLRYHAALKQRWRELGASGDPGTFLREGMKRYDRSIRRKLIHLVYVLPPSVILLIVYVINFM</sequence>
<dbReference type="EMBL" id="CP035042">
    <property type="protein sequence ID" value="QHC51070.1"/>
    <property type="molecule type" value="Genomic_DNA"/>
</dbReference>
<dbReference type="RefSeq" id="WP_159553944.1">
    <property type="nucleotide sequence ID" value="NZ_CP035042.1"/>
</dbReference>
<evidence type="ECO:0000313" key="2">
    <source>
        <dbReference type="EMBL" id="QHC51070.1"/>
    </source>
</evidence>
<dbReference type="AlphaFoldDB" id="A0A6I6STP8"/>
<keyword evidence="3" id="KW-1185">Reference proteome</keyword>
<feature type="transmembrane region" description="Helical" evidence="1">
    <location>
        <begin position="66"/>
        <end position="85"/>
    </location>
</feature>
<proteinExistence type="predicted"/>
<evidence type="ECO:0000313" key="3">
    <source>
        <dbReference type="Proteomes" id="UP000464013"/>
    </source>
</evidence>
<evidence type="ECO:0000256" key="1">
    <source>
        <dbReference type="SAM" id="Phobius"/>
    </source>
</evidence>
<reference evidence="2 3" key="1">
    <citation type="submission" date="2019-01" db="EMBL/GenBank/DDBJ databases">
        <title>Complete genome of a denitifying bacterium Halomons sp. BC-M4-5.</title>
        <authorList>
            <person name="Wang L."/>
            <person name="Shao Z."/>
        </authorList>
    </citation>
    <scope>NUCLEOTIDE SEQUENCE [LARGE SCALE GENOMIC DNA]</scope>
    <source>
        <strain evidence="2 3">BC-M4-5</strain>
    </source>
</reference>
<feature type="transmembrane region" description="Helical" evidence="1">
    <location>
        <begin position="6"/>
        <end position="28"/>
    </location>
</feature>
<keyword evidence="1" id="KW-0472">Membrane</keyword>
<keyword evidence="1" id="KW-1133">Transmembrane helix</keyword>
<dbReference type="KEGG" id="htx:EKK97_17850"/>